<protein>
    <submittedName>
        <fullName evidence="3">Uncharacterized protein</fullName>
    </submittedName>
</protein>
<sequence length="188" mass="19989">MSVKPRLRPNIKVDTTPHHTTPQEPIVVGQATGGRNSEARLIDCFAANDCYGEKTDAVPPPIPSSLLLREGHWHLNCKIGTSERLSLTCSGVDCEIDVSIGAVTVVCGLGLSSLEVVMLVVMLMVVAFGVGGDGGYCSCKPTTVLYCFAVVLHWFAMVVVVVDCGGCGDGFDDRGGLADFVTNNWTRD</sequence>
<keyword evidence="2" id="KW-1133">Transmembrane helix</keyword>
<feature type="region of interest" description="Disordered" evidence="1">
    <location>
        <begin position="1"/>
        <end position="25"/>
    </location>
</feature>
<keyword evidence="2" id="KW-0472">Membrane</keyword>
<keyword evidence="4" id="KW-1185">Reference proteome</keyword>
<comment type="caution">
    <text evidence="3">The sequence shown here is derived from an EMBL/GenBank/DDBJ whole genome shotgun (WGS) entry which is preliminary data.</text>
</comment>
<evidence type="ECO:0000313" key="3">
    <source>
        <dbReference type="EMBL" id="CAA2992399.1"/>
    </source>
</evidence>
<reference evidence="3 4" key="1">
    <citation type="submission" date="2019-12" db="EMBL/GenBank/DDBJ databases">
        <authorList>
            <person name="Alioto T."/>
            <person name="Alioto T."/>
            <person name="Gomez Garrido J."/>
        </authorList>
    </citation>
    <scope>NUCLEOTIDE SEQUENCE [LARGE SCALE GENOMIC DNA]</scope>
</reference>
<dbReference type="EMBL" id="CACTIH010005436">
    <property type="protein sequence ID" value="CAA2992399.1"/>
    <property type="molecule type" value="Genomic_DNA"/>
</dbReference>
<proteinExistence type="predicted"/>
<evidence type="ECO:0000313" key="4">
    <source>
        <dbReference type="Proteomes" id="UP000594638"/>
    </source>
</evidence>
<feature type="transmembrane region" description="Helical" evidence="2">
    <location>
        <begin position="143"/>
        <end position="162"/>
    </location>
</feature>
<dbReference type="Proteomes" id="UP000594638">
    <property type="component" value="Unassembled WGS sequence"/>
</dbReference>
<dbReference type="AlphaFoldDB" id="A0A8S0SI23"/>
<evidence type="ECO:0000256" key="1">
    <source>
        <dbReference type="SAM" id="MobiDB-lite"/>
    </source>
</evidence>
<accession>A0A8S0SI23</accession>
<organism evidence="3 4">
    <name type="scientific">Olea europaea subsp. europaea</name>
    <dbReference type="NCBI Taxonomy" id="158383"/>
    <lineage>
        <taxon>Eukaryota</taxon>
        <taxon>Viridiplantae</taxon>
        <taxon>Streptophyta</taxon>
        <taxon>Embryophyta</taxon>
        <taxon>Tracheophyta</taxon>
        <taxon>Spermatophyta</taxon>
        <taxon>Magnoliopsida</taxon>
        <taxon>eudicotyledons</taxon>
        <taxon>Gunneridae</taxon>
        <taxon>Pentapetalae</taxon>
        <taxon>asterids</taxon>
        <taxon>lamiids</taxon>
        <taxon>Lamiales</taxon>
        <taxon>Oleaceae</taxon>
        <taxon>Oleeae</taxon>
        <taxon>Olea</taxon>
    </lineage>
</organism>
<dbReference type="Gramene" id="OE9A074918T1">
    <property type="protein sequence ID" value="OE9A074918C1"/>
    <property type="gene ID" value="OE9A074918"/>
</dbReference>
<evidence type="ECO:0000256" key="2">
    <source>
        <dbReference type="SAM" id="Phobius"/>
    </source>
</evidence>
<gene>
    <name evidence="3" type="ORF">OLEA9_A074918</name>
</gene>
<feature type="transmembrane region" description="Helical" evidence="2">
    <location>
        <begin position="109"/>
        <end position="131"/>
    </location>
</feature>
<keyword evidence="2" id="KW-0812">Transmembrane</keyword>
<name>A0A8S0SI23_OLEEU</name>